<gene>
    <name evidence="1" type="ORF">KHA93_22695</name>
</gene>
<dbReference type="Proteomes" id="UP000682713">
    <property type="component" value="Unassembled WGS sequence"/>
</dbReference>
<comment type="caution">
    <text evidence="1">The sequence shown here is derived from an EMBL/GenBank/DDBJ whole genome shotgun (WGS) entry which is preliminary data.</text>
</comment>
<sequence length="204" mass="23789">MNKYSGLAKSVVINPKNYKLIQYDASLTLIGVGRSAYVFKIKNTNQALKVFFPSHQYLAKVEADVYKSIQHIGYFPTLYDFGPHYLVIDFVDGYTLFECLTRGIPISESNINEVDIAIQLARKEGLNPSDIHLRNIIIHNGKIKMIDVARFKQIETDKQWLDLKNTFYRLYSKKYFPKKIPAFILNWIAFLYKRLNRRSAIQIK</sequence>
<dbReference type="EMBL" id="JAGYPJ010000002">
    <property type="protein sequence ID" value="MBS4202415.1"/>
    <property type="molecule type" value="Genomic_DNA"/>
</dbReference>
<name>A0A942YP58_9BACI</name>
<proteinExistence type="predicted"/>
<keyword evidence="2" id="KW-1185">Reference proteome</keyword>
<dbReference type="InterPro" id="IPR011009">
    <property type="entry name" value="Kinase-like_dom_sf"/>
</dbReference>
<keyword evidence="1" id="KW-0418">Kinase</keyword>
<organism evidence="1 2">
    <name type="scientific">Lederbergia citrisecunda</name>
    <dbReference type="NCBI Taxonomy" id="2833583"/>
    <lineage>
        <taxon>Bacteria</taxon>
        <taxon>Bacillati</taxon>
        <taxon>Bacillota</taxon>
        <taxon>Bacilli</taxon>
        <taxon>Bacillales</taxon>
        <taxon>Bacillaceae</taxon>
        <taxon>Lederbergia</taxon>
    </lineage>
</organism>
<accession>A0A942YP58</accession>
<dbReference type="AlphaFoldDB" id="A0A942YP58"/>
<protein>
    <submittedName>
        <fullName evidence="1">Protein kinase family protein</fullName>
    </submittedName>
</protein>
<evidence type="ECO:0000313" key="2">
    <source>
        <dbReference type="Proteomes" id="UP000682713"/>
    </source>
</evidence>
<keyword evidence="1" id="KW-0808">Transferase</keyword>
<dbReference type="SUPFAM" id="SSF56112">
    <property type="entry name" value="Protein kinase-like (PK-like)"/>
    <property type="match status" value="1"/>
</dbReference>
<reference evidence="1 2" key="1">
    <citation type="submission" date="2021-05" db="EMBL/GenBank/DDBJ databases">
        <title>Novel Bacillus species.</title>
        <authorList>
            <person name="Liu G."/>
        </authorList>
    </citation>
    <scope>NUCLEOTIDE SEQUENCE [LARGE SCALE GENOMIC DNA]</scope>
    <source>
        <strain evidence="1 2">FJAT-49732</strain>
    </source>
</reference>
<dbReference type="Gene3D" id="1.10.510.10">
    <property type="entry name" value="Transferase(Phosphotransferase) domain 1"/>
    <property type="match status" value="1"/>
</dbReference>
<dbReference type="GO" id="GO:0016301">
    <property type="term" value="F:kinase activity"/>
    <property type="evidence" value="ECO:0007669"/>
    <property type="project" value="UniProtKB-KW"/>
</dbReference>
<dbReference type="RefSeq" id="WP_213113197.1">
    <property type="nucleotide sequence ID" value="NZ_JAGYPJ010000002.1"/>
</dbReference>
<evidence type="ECO:0000313" key="1">
    <source>
        <dbReference type="EMBL" id="MBS4202415.1"/>
    </source>
</evidence>